<evidence type="ECO:0000256" key="3">
    <source>
        <dbReference type="PIRSR" id="PIRSR602480-1"/>
    </source>
</evidence>
<evidence type="ECO:0000313" key="6">
    <source>
        <dbReference type="Proteomes" id="UP001162044"/>
    </source>
</evidence>
<comment type="catalytic activity">
    <reaction evidence="4">
        <text>D-erythrose 4-phosphate + phosphoenolpyruvate + H2O = 7-phospho-2-dehydro-3-deoxy-D-arabino-heptonate + phosphate</text>
        <dbReference type="Rhea" id="RHEA:14717"/>
        <dbReference type="ChEBI" id="CHEBI:15377"/>
        <dbReference type="ChEBI" id="CHEBI:16897"/>
        <dbReference type="ChEBI" id="CHEBI:43474"/>
        <dbReference type="ChEBI" id="CHEBI:58394"/>
        <dbReference type="ChEBI" id="CHEBI:58702"/>
        <dbReference type="EC" id="2.5.1.54"/>
    </reaction>
</comment>
<keyword evidence="2 4" id="KW-0808">Transferase</keyword>
<dbReference type="EC" id="2.5.1.54" evidence="4"/>
<dbReference type="Gene3D" id="3.20.20.70">
    <property type="entry name" value="Aldolase class I"/>
    <property type="match status" value="1"/>
</dbReference>
<comment type="similarity">
    <text evidence="1 4">Belongs to the class-II DAHP synthase family.</text>
</comment>
<dbReference type="PANTHER" id="PTHR21337:SF0">
    <property type="entry name" value="PHOSPHO-2-DEHYDRO-3-DEOXYHEPTONATE ALDOLASE"/>
    <property type="match status" value="1"/>
</dbReference>
<feature type="binding site" evidence="3">
    <location>
        <position position="113"/>
    </location>
    <ligand>
        <name>Mn(2+)</name>
        <dbReference type="ChEBI" id="CHEBI:29035"/>
    </ligand>
</feature>
<keyword evidence="3" id="KW-0104">Cadmium</keyword>
<comment type="cofactor">
    <cofactor evidence="3">
        <name>Mn(2+)</name>
        <dbReference type="ChEBI" id="CHEBI:29035"/>
    </cofactor>
    <cofactor evidence="3">
        <name>Co(2+)</name>
        <dbReference type="ChEBI" id="CHEBI:48828"/>
    </cofactor>
    <cofactor evidence="3">
        <name>Cd(2+)</name>
        <dbReference type="ChEBI" id="CHEBI:48775"/>
    </cofactor>
    <text evidence="3">Binds 1 divalent cation per subunit. The enzyme is active with manganese, cobalt or cadmium ions.</text>
</comment>
<sequence>MEKPIGIKCGPNITSYTLLKLIKKLNPSQEKGKTVLIIRMGAGVIKQKLPALIKSIQPSGKPVIWMIVPMHGNTKNAKEGYKTRYFTGITNEMIQFIHILKEAGVHLGGAHLEMTGLDVTECTGRYP</sequence>
<dbReference type="GO" id="GO:0009073">
    <property type="term" value="P:aromatic amino acid family biosynthetic process"/>
    <property type="evidence" value="ECO:0007669"/>
    <property type="project" value="InterPro"/>
</dbReference>
<protein>
    <recommendedName>
        <fullName evidence="4">Phospho-2-dehydro-3-deoxyheptonate aldolase</fullName>
        <ecNumber evidence="4">2.5.1.54</ecNumber>
    </recommendedName>
</protein>
<comment type="caution">
    <text evidence="5">The sequence shown here is derived from an EMBL/GenBank/DDBJ whole genome shotgun (WGS) entry which is preliminary data.</text>
</comment>
<keyword evidence="3" id="KW-0464">Manganese</keyword>
<feature type="binding site" evidence="3">
    <location>
        <position position="8"/>
    </location>
    <ligand>
        <name>phosphoenolpyruvate</name>
        <dbReference type="ChEBI" id="CHEBI:58702"/>
    </ligand>
</feature>
<reference evidence="5" key="1">
    <citation type="submission" date="2023-04" db="EMBL/GenBank/DDBJ databases">
        <authorList>
            <person name="Li W."/>
        </authorList>
    </citation>
    <scope>NUCLEOTIDE SEQUENCE</scope>
    <source>
        <strain evidence="5">QITACRE101</strain>
    </source>
</reference>
<dbReference type="RefSeq" id="WP_162598879.1">
    <property type="nucleotide sequence ID" value="NZ_ABEXOA020000083.1"/>
</dbReference>
<dbReference type="GO" id="GO:0003849">
    <property type="term" value="F:3-deoxy-7-phosphoheptulonate synthase activity"/>
    <property type="evidence" value="ECO:0007669"/>
    <property type="project" value="UniProtKB-EC"/>
</dbReference>
<reference evidence="5" key="2">
    <citation type="submission" date="2023-10" db="EMBL/GenBank/DDBJ databases">
        <title>Analysis of Resistance Genes of Carbapenem-resistant Providencia rettgeri.</title>
        <authorList>
            <person name="Liu M."/>
        </authorList>
    </citation>
    <scope>NUCLEOTIDE SEQUENCE</scope>
    <source>
        <strain evidence="5">QITACRE101</strain>
    </source>
</reference>
<feature type="binding site" evidence="3">
    <location>
        <position position="71"/>
    </location>
    <ligand>
        <name>Mn(2+)</name>
        <dbReference type="ChEBI" id="CHEBI:29035"/>
    </ligand>
</feature>
<organism evidence="5 6">
    <name type="scientific">Providencia rettgeri</name>
    <dbReference type="NCBI Taxonomy" id="587"/>
    <lineage>
        <taxon>Bacteria</taxon>
        <taxon>Pseudomonadati</taxon>
        <taxon>Pseudomonadota</taxon>
        <taxon>Gammaproteobacteria</taxon>
        <taxon>Enterobacterales</taxon>
        <taxon>Morganellaceae</taxon>
        <taxon>Providencia</taxon>
    </lineage>
</organism>
<evidence type="ECO:0000256" key="1">
    <source>
        <dbReference type="ARBA" id="ARBA00008911"/>
    </source>
</evidence>
<dbReference type="Pfam" id="PF01474">
    <property type="entry name" value="DAHP_synth_2"/>
    <property type="match status" value="1"/>
</dbReference>
<dbReference type="PANTHER" id="PTHR21337">
    <property type="entry name" value="PHOSPHO-2-DEHYDRO-3-DEOXYHEPTONATE ALDOLASE 1, 2"/>
    <property type="match status" value="1"/>
</dbReference>
<gene>
    <name evidence="5" type="ORF">QDQ51_16885</name>
</gene>
<keyword evidence="3" id="KW-0170">Cobalt</keyword>
<name>A0AB35LG36_PRORE</name>
<dbReference type="AlphaFoldDB" id="A0AB35LG36"/>
<evidence type="ECO:0000256" key="4">
    <source>
        <dbReference type="RuleBase" id="RU363071"/>
    </source>
</evidence>
<evidence type="ECO:0000256" key="2">
    <source>
        <dbReference type="ARBA" id="ARBA00022679"/>
    </source>
</evidence>
<dbReference type="EMBL" id="JARVQW010000010">
    <property type="protein sequence ID" value="MDH2307090.1"/>
    <property type="molecule type" value="Genomic_DNA"/>
</dbReference>
<dbReference type="InterPro" id="IPR002480">
    <property type="entry name" value="DAHP_synth_2"/>
</dbReference>
<evidence type="ECO:0000313" key="5">
    <source>
        <dbReference type="EMBL" id="MDH2307090.1"/>
    </source>
</evidence>
<proteinExistence type="inferred from homology"/>
<dbReference type="Proteomes" id="UP001162044">
    <property type="component" value="Unassembled WGS sequence"/>
</dbReference>
<dbReference type="SUPFAM" id="SSF51569">
    <property type="entry name" value="Aldolase"/>
    <property type="match status" value="1"/>
</dbReference>
<accession>A0AB35LG36</accession>
<dbReference type="InterPro" id="IPR013785">
    <property type="entry name" value="Aldolase_TIM"/>
</dbReference>
<feature type="binding site" evidence="3">
    <location>
        <position position="39"/>
    </location>
    <ligand>
        <name>phosphoenolpyruvate</name>
        <dbReference type="ChEBI" id="CHEBI:58702"/>
    </ligand>
</feature>